<keyword evidence="1" id="KW-0812">Transmembrane</keyword>
<protein>
    <submittedName>
        <fullName evidence="2">Uncharacterized protein</fullName>
    </submittedName>
</protein>
<sequence>MSLGLSSNLLSLLMFLEIVTVSSYFIPTLKFEKIDWLSYLRY</sequence>
<comment type="caution">
    <text evidence="2">The sequence shown here is derived from an EMBL/GenBank/DDBJ whole genome shotgun (WGS) entry which is preliminary data.</text>
</comment>
<name>X1DSV0_9ZZZZ</name>
<dbReference type="EMBL" id="BART01031160">
    <property type="protein sequence ID" value="GAH11335.1"/>
    <property type="molecule type" value="Genomic_DNA"/>
</dbReference>
<feature type="non-terminal residue" evidence="2">
    <location>
        <position position="42"/>
    </location>
</feature>
<keyword evidence="1" id="KW-1133">Transmembrane helix</keyword>
<gene>
    <name evidence="2" type="ORF">S01H4_54188</name>
</gene>
<evidence type="ECO:0000313" key="2">
    <source>
        <dbReference type="EMBL" id="GAH11335.1"/>
    </source>
</evidence>
<reference evidence="2" key="1">
    <citation type="journal article" date="2014" name="Front. Microbiol.">
        <title>High frequency of phylogenetically diverse reductive dehalogenase-homologous genes in deep subseafloor sedimentary metagenomes.</title>
        <authorList>
            <person name="Kawai M."/>
            <person name="Futagami T."/>
            <person name="Toyoda A."/>
            <person name="Takaki Y."/>
            <person name="Nishi S."/>
            <person name="Hori S."/>
            <person name="Arai W."/>
            <person name="Tsubouchi T."/>
            <person name="Morono Y."/>
            <person name="Uchiyama I."/>
            <person name="Ito T."/>
            <person name="Fujiyama A."/>
            <person name="Inagaki F."/>
            <person name="Takami H."/>
        </authorList>
    </citation>
    <scope>NUCLEOTIDE SEQUENCE</scope>
    <source>
        <strain evidence="2">Expedition CK06-06</strain>
    </source>
</reference>
<feature type="transmembrane region" description="Helical" evidence="1">
    <location>
        <begin position="6"/>
        <end position="26"/>
    </location>
</feature>
<proteinExistence type="predicted"/>
<accession>X1DSV0</accession>
<keyword evidence="1" id="KW-0472">Membrane</keyword>
<evidence type="ECO:0000256" key="1">
    <source>
        <dbReference type="SAM" id="Phobius"/>
    </source>
</evidence>
<organism evidence="2">
    <name type="scientific">marine sediment metagenome</name>
    <dbReference type="NCBI Taxonomy" id="412755"/>
    <lineage>
        <taxon>unclassified sequences</taxon>
        <taxon>metagenomes</taxon>
        <taxon>ecological metagenomes</taxon>
    </lineage>
</organism>
<dbReference type="AlphaFoldDB" id="X1DSV0"/>